<dbReference type="InterPro" id="IPR006464">
    <property type="entry name" value="AcTrfase_RimI/Ard1"/>
</dbReference>
<evidence type="ECO:0000313" key="7">
    <source>
        <dbReference type="Proteomes" id="UP000057609"/>
    </source>
</evidence>
<dbReference type="InterPro" id="IPR016181">
    <property type="entry name" value="Acyl_CoA_acyltransferase"/>
</dbReference>
<feature type="domain" description="N-acetyltransferase" evidence="5">
    <location>
        <begin position="6"/>
        <end position="150"/>
    </location>
</feature>
<dbReference type="SUPFAM" id="SSF55729">
    <property type="entry name" value="Acyl-CoA N-acyltransferases (Nat)"/>
    <property type="match status" value="1"/>
</dbReference>
<evidence type="ECO:0000313" key="6">
    <source>
        <dbReference type="EMBL" id="AJE04866.1"/>
    </source>
</evidence>
<evidence type="ECO:0000256" key="3">
    <source>
        <dbReference type="ARBA" id="ARBA00022679"/>
    </source>
</evidence>
<accession>A0A0B5BLF1</accession>
<keyword evidence="3 6" id="KW-0808">Transferase</keyword>
<keyword evidence="4" id="KW-0012">Acyltransferase</keyword>
<keyword evidence="7" id="KW-1185">Reference proteome</keyword>
<dbReference type="NCBIfam" id="TIGR01575">
    <property type="entry name" value="rimI"/>
    <property type="match status" value="1"/>
</dbReference>
<dbReference type="OrthoDB" id="529907at2"/>
<dbReference type="Pfam" id="PF00583">
    <property type="entry name" value="Acetyltransf_1"/>
    <property type="match status" value="1"/>
</dbReference>
<dbReference type="STRING" id="345632.GPICK_08345"/>
<name>A0A0B5BLF1_9BACT</name>
<dbReference type="PANTHER" id="PTHR43420:SF44">
    <property type="entry name" value="ACETYLTRANSFERASE YPEA"/>
    <property type="match status" value="1"/>
</dbReference>
<evidence type="ECO:0000256" key="1">
    <source>
        <dbReference type="ARBA" id="ARBA00005395"/>
    </source>
</evidence>
<dbReference type="HOGENOM" id="CLU_013985_23_1_7"/>
<comment type="similarity">
    <text evidence="1">Belongs to the acetyltransferase family. RimI subfamily.</text>
</comment>
<dbReference type="CDD" id="cd04301">
    <property type="entry name" value="NAT_SF"/>
    <property type="match status" value="1"/>
</dbReference>
<reference evidence="6 7" key="1">
    <citation type="journal article" date="2015" name="Genome Announc.">
        <title>Complete Genome of Geobacter pickeringii G13T, a Metal-Reducing Isolate from Sedimentary Kaolin Deposits.</title>
        <authorList>
            <person name="Badalamenti J.P."/>
            <person name="Bond D.R."/>
        </authorList>
    </citation>
    <scope>NUCLEOTIDE SEQUENCE [LARGE SCALE GENOMIC DNA]</scope>
    <source>
        <strain evidence="6 7">G13</strain>
    </source>
</reference>
<dbReference type="Gene3D" id="3.40.630.30">
    <property type="match status" value="1"/>
</dbReference>
<protein>
    <submittedName>
        <fullName evidence="6">Alanine acetyltransferase</fullName>
    </submittedName>
</protein>
<evidence type="ECO:0000256" key="4">
    <source>
        <dbReference type="ARBA" id="ARBA00023315"/>
    </source>
</evidence>
<organism evidence="6 7">
    <name type="scientific">Geobacter pickeringii</name>
    <dbReference type="NCBI Taxonomy" id="345632"/>
    <lineage>
        <taxon>Bacteria</taxon>
        <taxon>Pseudomonadati</taxon>
        <taxon>Thermodesulfobacteriota</taxon>
        <taxon>Desulfuromonadia</taxon>
        <taxon>Geobacterales</taxon>
        <taxon>Geobacteraceae</taxon>
        <taxon>Geobacter</taxon>
    </lineage>
</organism>
<gene>
    <name evidence="6" type="ORF">GPICK_08345</name>
</gene>
<evidence type="ECO:0000259" key="5">
    <source>
        <dbReference type="PROSITE" id="PS51186"/>
    </source>
</evidence>
<dbReference type="KEGG" id="gpi:GPICK_08345"/>
<sequence length="159" mass="17393">MDLDAATIHPMTAADLDEVIAIETDSFPRPWTRDHFLAEIDSHRSLPLIARIGQGQLAGYICATFVLDEGEILDVAVRRDCRGRGVGRMLVDTAISALAAHGVRTVGLEVRVSNESAIALYRRIGFEDVGVRKSYYENGEDAILMAYTINDSEGRADAV</sequence>
<dbReference type="Proteomes" id="UP000057609">
    <property type="component" value="Chromosome"/>
</dbReference>
<dbReference type="PANTHER" id="PTHR43420">
    <property type="entry name" value="ACETYLTRANSFERASE"/>
    <property type="match status" value="1"/>
</dbReference>
<dbReference type="EMBL" id="CP009788">
    <property type="protein sequence ID" value="AJE04866.1"/>
    <property type="molecule type" value="Genomic_DNA"/>
</dbReference>
<dbReference type="InterPro" id="IPR000182">
    <property type="entry name" value="GNAT_dom"/>
</dbReference>
<dbReference type="AlphaFoldDB" id="A0A0B5BLF1"/>
<proteinExistence type="inferred from homology"/>
<dbReference type="PROSITE" id="PS51186">
    <property type="entry name" value="GNAT"/>
    <property type="match status" value="1"/>
</dbReference>
<dbReference type="GO" id="GO:0008080">
    <property type="term" value="F:N-acetyltransferase activity"/>
    <property type="evidence" value="ECO:0007669"/>
    <property type="project" value="InterPro"/>
</dbReference>
<dbReference type="InterPro" id="IPR050680">
    <property type="entry name" value="YpeA/RimI_acetyltransf"/>
</dbReference>
<evidence type="ECO:0000256" key="2">
    <source>
        <dbReference type="ARBA" id="ARBA00022490"/>
    </source>
</evidence>
<keyword evidence="2" id="KW-0963">Cytoplasm</keyword>